<keyword evidence="3" id="KW-0597">Phosphoprotein</keyword>
<feature type="region of interest" description="Disordered" evidence="10">
    <location>
        <begin position="402"/>
        <end position="421"/>
    </location>
</feature>
<evidence type="ECO:0000313" key="14">
    <source>
        <dbReference type="EMBL" id="TCB98373.1"/>
    </source>
</evidence>
<proteinExistence type="predicted"/>
<accession>A0A4R0GPB7</accession>
<dbReference type="OrthoDB" id="4299820at2"/>
<feature type="transmembrane region" description="Helical" evidence="11">
    <location>
        <begin position="450"/>
        <end position="468"/>
    </location>
</feature>
<feature type="transmembrane region" description="Helical" evidence="11">
    <location>
        <begin position="529"/>
        <end position="548"/>
    </location>
</feature>
<feature type="domain" description="Histidine kinase/HSP90-like ATPase" evidence="12">
    <location>
        <begin position="289"/>
        <end position="396"/>
    </location>
</feature>
<feature type="transmembrane region" description="Helical" evidence="11">
    <location>
        <begin position="129"/>
        <end position="147"/>
    </location>
</feature>
<sequence length="858" mass="87629">MRPNRDWLLPCLLAGCQLAVWPGVPVLRGDAPAAGPVAVALATTVLVAVALAVRRGAPVAALTGVLLGLTVGHLATPVDALLVLSVADLVALFSVAVHRSHRVTAIAVLACTAREGVLSWHQLGAVLEYVALLVLAALVYLAVAGLGRGRRRWRLARDRAAERLARAEADRQRAATVERHRLARELHDVSAHHLTAIVVTVTAARRLADRRPELTTQALGFAADTGRETLAALRQLVTVLRDVERQDGTPLAERILDLAAGFRRLGQPITVESDLPPAGPPPAATEAAYGIVREALTNALRYAPGAPVRVRLGYGPTGLDVDVVNAGPRPSASDDGNPPSEAQTGGPGSRSATAGSLGSGRGLAGAAGRAAELGGRLSAGPAPAGGWRVHAILPAAEPLVPAGPVAASDDTMPPDPGRDSAEVGAARRLRPATGLAGWLTARSRLRGARLADVIVVAGCVVFPLGLSLAGEEPPAEVDPVGLALLALLLIGRAAPLLLRRRAPWLALGAALLAALPWPLVIGLDLLPELALFGLMFGACVEVAAVYAVGRYATRRGVPNWLAVPVAAGGFAVVAAATVAAAGGTQIADPEASTLALFLATFFAAVLVGFVTALLLTGPLLAAHGVGRAMRRRHDRVDDQEHDALAAATARVVAEVHAERIRIGHGLHEAVLRDTARLVAAADPVAEPPGHSGPAADASVPPSVDGEPAGAESRTARLDAVAAAARAALAGMRELLSGLHDGPQPALAALADLCARYRNGGRPVDLDRPADPPRIPAAVELSAYRLVEGALGAGDPDPARVRLDYRVDGLAISVSGVPSATAGPVAAGLAARAAGLGGSITTGPGTVDLWLPTVPTPRS</sequence>
<feature type="transmembrane region" description="Helical" evidence="11">
    <location>
        <begin position="480"/>
        <end position="498"/>
    </location>
</feature>
<feature type="coiled-coil region" evidence="9">
    <location>
        <begin position="150"/>
        <end position="177"/>
    </location>
</feature>
<keyword evidence="11" id="KW-1133">Transmembrane helix</keyword>
<feature type="transmembrane region" description="Helical" evidence="11">
    <location>
        <begin position="560"/>
        <end position="582"/>
    </location>
</feature>
<keyword evidence="8" id="KW-0902">Two-component regulatory system</keyword>
<comment type="catalytic activity">
    <reaction evidence="1">
        <text>ATP + protein L-histidine = ADP + protein N-phospho-L-histidine.</text>
        <dbReference type="EC" id="2.7.13.3"/>
    </reaction>
</comment>
<protein>
    <recommendedName>
        <fullName evidence="2">histidine kinase</fullName>
        <ecNumber evidence="2">2.7.13.3</ecNumber>
    </recommendedName>
</protein>
<feature type="domain" description="Signal transduction histidine kinase subgroup 3 dimerisation and phosphoacceptor" evidence="13">
    <location>
        <begin position="178"/>
        <end position="243"/>
    </location>
</feature>
<dbReference type="InterPro" id="IPR036890">
    <property type="entry name" value="HATPase_C_sf"/>
</dbReference>
<dbReference type="InterPro" id="IPR050482">
    <property type="entry name" value="Sensor_HK_TwoCompSys"/>
</dbReference>
<dbReference type="Gene3D" id="1.20.5.1930">
    <property type="match status" value="1"/>
</dbReference>
<comment type="caution">
    <text evidence="14">The sequence shown here is derived from an EMBL/GenBank/DDBJ whole genome shotgun (WGS) entry which is preliminary data.</text>
</comment>
<evidence type="ECO:0000259" key="13">
    <source>
        <dbReference type="Pfam" id="PF07730"/>
    </source>
</evidence>
<evidence type="ECO:0000256" key="10">
    <source>
        <dbReference type="SAM" id="MobiDB-lite"/>
    </source>
</evidence>
<keyword evidence="11" id="KW-0812">Transmembrane</keyword>
<evidence type="ECO:0000256" key="4">
    <source>
        <dbReference type="ARBA" id="ARBA00022679"/>
    </source>
</evidence>
<feature type="transmembrane region" description="Helical" evidence="11">
    <location>
        <begin position="594"/>
        <end position="622"/>
    </location>
</feature>
<reference evidence="14 15" key="1">
    <citation type="submission" date="2019-02" db="EMBL/GenBank/DDBJ databases">
        <title>Jishengella sp. nov., isolated from a root of Zingiber montanum.</title>
        <authorList>
            <person name="Kuncharoen N."/>
            <person name="Kudo T."/>
            <person name="Masahiro Y."/>
            <person name="Ohkuma M."/>
            <person name="Tanasupawat S."/>
        </authorList>
    </citation>
    <scope>NUCLEOTIDE SEQUENCE [LARGE SCALE GENOMIC DNA]</scope>
    <source>
        <strain evidence="14 15">PLAI 1-1</strain>
    </source>
</reference>
<dbReference type="AlphaFoldDB" id="A0A4R0GPB7"/>
<evidence type="ECO:0000256" key="5">
    <source>
        <dbReference type="ARBA" id="ARBA00022741"/>
    </source>
</evidence>
<dbReference type="RefSeq" id="WP_131302847.1">
    <property type="nucleotide sequence ID" value="NZ_SJJR01000004.1"/>
</dbReference>
<dbReference type="GO" id="GO:0000155">
    <property type="term" value="F:phosphorelay sensor kinase activity"/>
    <property type="evidence" value="ECO:0007669"/>
    <property type="project" value="InterPro"/>
</dbReference>
<dbReference type="GO" id="GO:0046983">
    <property type="term" value="F:protein dimerization activity"/>
    <property type="evidence" value="ECO:0007669"/>
    <property type="project" value="InterPro"/>
</dbReference>
<dbReference type="EC" id="2.7.13.3" evidence="2"/>
<keyword evidence="11" id="KW-0472">Membrane</keyword>
<name>A0A4R0GPB7_9ACTN</name>
<dbReference type="InterPro" id="IPR003594">
    <property type="entry name" value="HATPase_dom"/>
</dbReference>
<dbReference type="PANTHER" id="PTHR24421">
    <property type="entry name" value="NITRATE/NITRITE SENSOR PROTEIN NARX-RELATED"/>
    <property type="match status" value="1"/>
</dbReference>
<evidence type="ECO:0000256" key="8">
    <source>
        <dbReference type="ARBA" id="ARBA00023012"/>
    </source>
</evidence>
<dbReference type="GO" id="GO:0005524">
    <property type="term" value="F:ATP binding"/>
    <property type="evidence" value="ECO:0007669"/>
    <property type="project" value="UniProtKB-KW"/>
</dbReference>
<dbReference type="InterPro" id="IPR011712">
    <property type="entry name" value="Sig_transdc_His_kin_sub3_dim/P"/>
</dbReference>
<evidence type="ECO:0000256" key="1">
    <source>
        <dbReference type="ARBA" id="ARBA00000085"/>
    </source>
</evidence>
<dbReference type="PANTHER" id="PTHR24421:SF10">
    <property type="entry name" value="NITRATE_NITRITE SENSOR PROTEIN NARQ"/>
    <property type="match status" value="1"/>
</dbReference>
<keyword evidence="9" id="KW-0175">Coiled coil</keyword>
<keyword evidence="5" id="KW-0547">Nucleotide-binding</keyword>
<keyword evidence="7" id="KW-0067">ATP-binding</keyword>
<feature type="region of interest" description="Disordered" evidence="10">
    <location>
        <begin position="683"/>
        <end position="713"/>
    </location>
</feature>
<dbReference type="Pfam" id="PF07730">
    <property type="entry name" value="HisKA_3"/>
    <property type="match status" value="1"/>
</dbReference>
<dbReference type="Gene3D" id="3.30.565.10">
    <property type="entry name" value="Histidine kinase-like ATPase, C-terminal domain"/>
    <property type="match status" value="1"/>
</dbReference>
<dbReference type="Pfam" id="PF02518">
    <property type="entry name" value="HATPase_c"/>
    <property type="match status" value="1"/>
</dbReference>
<evidence type="ECO:0000313" key="15">
    <source>
        <dbReference type="Proteomes" id="UP000292274"/>
    </source>
</evidence>
<keyword evidence="4" id="KW-0808">Transferase</keyword>
<organism evidence="14 15">
    <name type="scientific">Micromonospora zingiberis</name>
    <dbReference type="NCBI Taxonomy" id="2053011"/>
    <lineage>
        <taxon>Bacteria</taxon>
        <taxon>Bacillati</taxon>
        <taxon>Actinomycetota</taxon>
        <taxon>Actinomycetes</taxon>
        <taxon>Micromonosporales</taxon>
        <taxon>Micromonosporaceae</taxon>
        <taxon>Micromonospora</taxon>
    </lineage>
</organism>
<keyword evidence="15" id="KW-1185">Reference proteome</keyword>
<evidence type="ECO:0000256" key="6">
    <source>
        <dbReference type="ARBA" id="ARBA00022777"/>
    </source>
</evidence>
<dbReference type="EMBL" id="SJJR01000004">
    <property type="protein sequence ID" value="TCB98373.1"/>
    <property type="molecule type" value="Genomic_DNA"/>
</dbReference>
<evidence type="ECO:0000256" key="7">
    <source>
        <dbReference type="ARBA" id="ARBA00022840"/>
    </source>
</evidence>
<evidence type="ECO:0000256" key="9">
    <source>
        <dbReference type="SAM" id="Coils"/>
    </source>
</evidence>
<evidence type="ECO:0000259" key="12">
    <source>
        <dbReference type="Pfam" id="PF02518"/>
    </source>
</evidence>
<dbReference type="GO" id="GO:0016020">
    <property type="term" value="C:membrane"/>
    <property type="evidence" value="ECO:0007669"/>
    <property type="project" value="InterPro"/>
</dbReference>
<evidence type="ECO:0000256" key="11">
    <source>
        <dbReference type="SAM" id="Phobius"/>
    </source>
</evidence>
<dbReference type="SUPFAM" id="SSF55874">
    <property type="entry name" value="ATPase domain of HSP90 chaperone/DNA topoisomerase II/histidine kinase"/>
    <property type="match status" value="1"/>
</dbReference>
<feature type="transmembrane region" description="Helical" evidence="11">
    <location>
        <begin position="32"/>
        <end position="52"/>
    </location>
</feature>
<gene>
    <name evidence="14" type="ORF">E0H26_08275</name>
</gene>
<dbReference type="Proteomes" id="UP000292274">
    <property type="component" value="Unassembled WGS sequence"/>
</dbReference>
<feature type="transmembrane region" description="Helical" evidence="11">
    <location>
        <begin position="505"/>
        <end position="523"/>
    </location>
</feature>
<evidence type="ECO:0000256" key="2">
    <source>
        <dbReference type="ARBA" id="ARBA00012438"/>
    </source>
</evidence>
<keyword evidence="6" id="KW-0418">Kinase</keyword>
<feature type="region of interest" description="Disordered" evidence="10">
    <location>
        <begin position="321"/>
        <end position="364"/>
    </location>
</feature>
<evidence type="ECO:0000256" key="3">
    <source>
        <dbReference type="ARBA" id="ARBA00022553"/>
    </source>
</evidence>